<dbReference type="GO" id="GO:0030246">
    <property type="term" value="F:carbohydrate binding"/>
    <property type="evidence" value="ECO:0007669"/>
    <property type="project" value="InterPro"/>
</dbReference>
<accession>A0A0P6XBB4</accession>
<comment type="caution">
    <text evidence="2">The sequence shown here is derived from an EMBL/GenBank/DDBJ whole genome shotgun (WGS) entry which is preliminary data.</text>
</comment>
<dbReference type="AlphaFoldDB" id="A0A0P6XBB4"/>
<keyword evidence="1" id="KW-0812">Transmembrane</keyword>
<evidence type="ECO:0008006" key="4">
    <source>
        <dbReference type="Google" id="ProtNLM"/>
    </source>
</evidence>
<gene>
    <name evidence="2" type="ORF">ADN00_01840</name>
</gene>
<keyword evidence="3" id="KW-1185">Reference proteome</keyword>
<keyword evidence="1" id="KW-1133">Transmembrane helix</keyword>
<evidence type="ECO:0000313" key="3">
    <source>
        <dbReference type="Proteomes" id="UP000050417"/>
    </source>
</evidence>
<dbReference type="Proteomes" id="UP000050417">
    <property type="component" value="Unassembled WGS sequence"/>
</dbReference>
<dbReference type="RefSeq" id="WP_075061259.1">
    <property type="nucleotide sequence ID" value="NZ_LGCL01000007.1"/>
</dbReference>
<sequence length="148" mass="15344">MSLDNSPSLKDFANGLPASPPPDSVTRKRRLRLVIVVLAVVALLFGAINFFSSSTGSILRGVGSLQGRVTDARGNPLAQAEIYWIPAGASTFTAADGSFILNSVPAGENSLVAAYKGTGSEILVNLQPGQTVDVGTITVVVMETPEAE</sequence>
<dbReference type="Pfam" id="PF13620">
    <property type="entry name" value="CarboxypepD_reg"/>
    <property type="match status" value="1"/>
</dbReference>
<name>A0A0P6XBB4_9CHLR</name>
<organism evidence="2 3">
    <name type="scientific">Ornatilinea apprima</name>
    <dbReference type="NCBI Taxonomy" id="1134406"/>
    <lineage>
        <taxon>Bacteria</taxon>
        <taxon>Bacillati</taxon>
        <taxon>Chloroflexota</taxon>
        <taxon>Anaerolineae</taxon>
        <taxon>Anaerolineales</taxon>
        <taxon>Anaerolineaceae</taxon>
        <taxon>Ornatilinea</taxon>
    </lineage>
</organism>
<dbReference type="STRING" id="1134406.ADN00_01840"/>
<keyword evidence="1" id="KW-0472">Membrane</keyword>
<reference evidence="2 3" key="1">
    <citation type="submission" date="2015-07" db="EMBL/GenBank/DDBJ databases">
        <title>Genome sequence of Ornatilinea apprima DSM 23815.</title>
        <authorList>
            <person name="Hemp J."/>
            <person name="Ward L.M."/>
            <person name="Pace L.A."/>
            <person name="Fischer W.W."/>
        </authorList>
    </citation>
    <scope>NUCLEOTIDE SEQUENCE [LARGE SCALE GENOMIC DNA]</scope>
    <source>
        <strain evidence="2 3">P3M-1</strain>
    </source>
</reference>
<dbReference type="SUPFAM" id="SSF49452">
    <property type="entry name" value="Starch-binding domain-like"/>
    <property type="match status" value="1"/>
</dbReference>
<proteinExistence type="predicted"/>
<dbReference type="EMBL" id="LGCL01000007">
    <property type="protein sequence ID" value="KPL80036.1"/>
    <property type="molecule type" value="Genomic_DNA"/>
</dbReference>
<evidence type="ECO:0000256" key="1">
    <source>
        <dbReference type="SAM" id="Phobius"/>
    </source>
</evidence>
<dbReference type="Gene3D" id="2.60.40.1120">
    <property type="entry name" value="Carboxypeptidase-like, regulatory domain"/>
    <property type="match status" value="1"/>
</dbReference>
<evidence type="ECO:0000313" key="2">
    <source>
        <dbReference type="EMBL" id="KPL80036.1"/>
    </source>
</evidence>
<protein>
    <recommendedName>
        <fullName evidence="4">Carboxypeptidase regulatory-like domain-containing protein</fullName>
    </recommendedName>
</protein>
<feature type="transmembrane region" description="Helical" evidence="1">
    <location>
        <begin position="33"/>
        <end position="51"/>
    </location>
</feature>
<dbReference type="OrthoDB" id="165775at2"/>
<dbReference type="InterPro" id="IPR013784">
    <property type="entry name" value="Carb-bd-like_fold"/>
</dbReference>